<reference evidence="1" key="1">
    <citation type="submission" date="2017-10" db="EMBL/GenBank/DDBJ databases">
        <title>Genome sequence of cellulolytic Lachnospiraceae bacterium XHS1971 isolated from hotspring sediment.</title>
        <authorList>
            <person name="Vasudevan G."/>
            <person name="Joshi A.J."/>
            <person name="Hivarkar S."/>
            <person name="Lanjekar V.B."/>
            <person name="Dhakephalkar P.K."/>
            <person name="Dagar S."/>
        </authorList>
    </citation>
    <scope>NUCLEOTIDE SEQUENCE</scope>
    <source>
        <strain evidence="1">XHS1971</strain>
    </source>
</reference>
<name>A0AC61D9R0_9FIRM</name>
<evidence type="ECO:0000313" key="1">
    <source>
        <dbReference type="EMBL" id="PHV69411.1"/>
    </source>
</evidence>
<sequence length="349" mass="39643">MNKVGQGNKRALPIILYISIVSIFIITMFSFFYFRQKFFTIGLSKEVDYETYKKHYVMITSDTKSPFWEAVYQEARTEAKAYNAYVEYMGKNLSTPYDTKELLKIATNCNVDGIILEGDESEETTNLINKAVEKGIMVITVLKDNPKSKRQCFIGVNNYNLGKLYGEQVLALYKGEPERVLVLMDSGSSDTNQNIVYSSIKETIYEGLKESDTVELQAVSIRNDNRFSSEESIRDIIMDVKHLPSIMICLNDIDTKCAYQAVVDHNKVGEIDILGYYDSQDILAAIQKQIVHSTVAIDSKEMGSLCIWALEEYKTSGHVSSYLTADMEMITMKELDIYLQKMNEVGTTP</sequence>
<proteinExistence type="predicted"/>
<dbReference type="Proteomes" id="UP000224460">
    <property type="component" value="Unassembled WGS sequence"/>
</dbReference>
<dbReference type="EMBL" id="PEDL01000029">
    <property type="protein sequence ID" value="PHV69411.1"/>
    <property type="molecule type" value="Genomic_DNA"/>
</dbReference>
<comment type="caution">
    <text evidence="1">The sequence shown here is derived from an EMBL/GenBank/DDBJ whole genome shotgun (WGS) entry which is preliminary data.</text>
</comment>
<accession>A0AC61D9R0</accession>
<protein>
    <submittedName>
        <fullName evidence="1">Uncharacterized protein</fullName>
    </submittedName>
</protein>
<evidence type="ECO:0000313" key="2">
    <source>
        <dbReference type="Proteomes" id="UP000224460"/>
    </source>
</evidence>
<gene>
    <name evidence="1" type="ORF">CS063_15840</name>
</gene>
<organism evidence="1 2">
    <name type="scientific">Sporanaerobium hydrogeniformans</name>
    <dbReference type="NCBI Taxonomy" id="3072179"/>
    <lineage>
        <taxon>Bacteria</taxon>
        <taxon>Bacillati</taxon>
        <taxon>Bacillota</taxon>
        <taxon>Clostridia</taxon>
        <taxon>Lachnospirales</taxon>
        <taxon>Lachnospiraceae</taxon>
        <taxon>Sporanaerobium</taxon>
    </lineage>
</organism>
<keyword evidence="2" id="KW-1185">Reference proteome</keyword>